<accession>F0WCN1</accession>
<reference evidence="2" key="1">
    <citation type="journal article" date="2011" name="PLoS Biol.">
        <title>Gene gain and loss during evolution of obligate parasitism in the white rust pathogen of Arabidopsis thaliana.</title>
        <authorList>
            <person name="Kemen E."/>
            <person name="Gardiner A."/>
            <person name="Schultz-Larsen T."/>
            <person name="Kemen A.C."/>
            <person name="Balmuth A.L."/>
            <person name="Robert-Seilaniantz A."/>
            <person name="Bailey K."/>
            <person name="Holub E."/>
            <person name="Studholme D.J."/>
            <person name="Maclean D."/>
            <person name="Jones J.D."/>
        </authorList>
    </citation>
    <scope>NUCLEOTIDE SEQUENCE</scope>
</reference>
<gene>
    <name evidence="2" type="primary">AlNc14C60G4415</name>
    <name evidence="2" type="ORF">ALNC14_050950</name>
</gene>
<dbReference type="AlphaFoldDB" id="F0WCN1"/>
<keyword evidence="1" id="KW-1133">Transmembrane helix</keyword>
<name>F0WCN1_9STRA</name>
<sequence length="154" mass="16913">MCIPIQTSSVTHIIHIFAQGPTISWAWMVCYLGTPTILATRAGEGVGEGLDKRNDSVLTAVIGRNSVVAIVRRVKMCNCVLFPSCRPSSTIRWMTIVVFFYVICTSVVGVIMVLNDSQKVIKNVLLLTSRANLLLSPQCVLHHSSQEQAVDINK</sequence>
<feature type="transmembrane region" description="Helical" evidence="1">
    <location>
        <begin position="93"/>
        <end position="114"/>
    </location>
</feature>
<reference evidence="2" key="2">
    <citation type="submission" date="2011-02" db="EMBL/GenBank/DDBJ databases">
        <authorList>
            <person name="MacLean D."/>
        </authorList>
    </citation>
    <scope>NUCLEOTIDE SEQUENCE</scope>
</reference>
<organism evidence="2">
    <name type="scientific">Albugo laibachii Nc14</name>
    <dbReference type="NCBI Taxonomy" id="890382"/>
    <lineage>
        <taxon>Eukaryota</taxon>
        <taxon>Sar</taxon>
        <taxon>Stramenopiles</taxon>
        <taxon>Oomycota</taxon>
        <taxon>Peronosporomycetes</taxon>
        <taxon>Albuginales</taxon>
        <taxon>Albuginaceae</taxon>
        <taxon>Albugo</taxon>
    </lineage>
</organism>
<keyword evidence="1" id="KW-0472">Membrane</keyword>
<evidence type="ECO:0000313" key="2">
    <source>
        <dbReference type="EMBL" id="CCA18952.1"/>
    </source>
</evidence>
<protein>
    <submittedName>
        <fullName evidence="2">AlNc14C60G4415 protein</fullName>
    </submittedName>
</protein>
<dbReference type="HOGENOM" id="CLU_1974630_0_0_1"/>
<proteinExistence type="predicted"/>
<dbReference type="EMBL" id="FR824105">
    <property type="protein sequence ID" value="CCA18952.1"/>
    <property type="molecule type" value="Genomic_DNA"/>
</dbReference>
<keyword evidence="1" id="KW-0812">Transmembrane</keyword>
<evidence type="ECO:0000256" key="1">
    <source>
        <dbReference type="SAM" id="Phobius"/>
    </source>
</evidence>